<sequence length="159" mass="17354">MSGVEVVRVLDRGWWPGPDAPLRRADPFDAGAVRVRRHGTRLRVAVWPTATPRRLEQLLAHIRPVLGGDVHHVVLDLHRVGGDDAVLLRALDRLRMRLLLHGVCVEVAGVPPALRARCGDGRPVCYRLEEHAGDPGTCGPSRGTVRPVRTPAGHGRLDA</sequence>
<evidence type="ECO:0008006" key="4">
    <source>
        <dbReference type="Google" id="ProtNLM"/>
    </source>
</evidence>
<evidence type="ECO:0000313" key="2">
    <source>
        <dbReference type="EMBL" id="GAA4783248.1"/>
    </source>
</evidence>
<dbReference type="Proteomes" id="UP001500928">
    <property type="component" value="Unassembled WGS sequence"/>
</dbReference>
<dbReference type="RefSeq" id="WP_345412720.1">
    <property type="nucleotide sequence ID" value="NZ_BAABHO010000009.1"/>
</dbReference>
<accession>A0ABP9ANW8</accession>
<dbReference type="SUPFAM" id="SSF52091">
    <property type="entry name" value="SpoIIaa-like"/>
    <property type="match status" value="1"/>
</dbReference>
<keyword evidence="3" id="KW-1185">Reference proteome</keyword>
<comment type="caution">
    <text evidence="2">The sequence shown here is derived from an EMBL/GenBank/DDBJ whole genome shotgun (WGS) entry which is preliminary data.</text>
</comment>
<protein>
    <recommendedName>
        <fullName evidence="4">STAS domain-containing protein</fullName>
    </recommendedName>
</protein>
<name>A0ABP9ANW8_9PSEU</name>
<dbReference type="EMBL" id="BAABHO010000009">
    <property type="protein sequence ID" value="GAA4783248.1"/>
    <property type="molecule type" value="Genomic_DNA"/>
</dbReference>
<proteinExistence type="predicted"/>
<evidence type="ECO:0000313" key="3">
    <source>
        <dbReference type="Proteomes" id="UP001500928"/>
    </source>
</evidence>
<dbReference type="InterPro" id="IPR036513">
    <property type="entry name" value="STAS_dom_sf"/>
</dbReference>
<gene>
    <name evidence="2" type="ORF">GCM10023200_15860</name>
</gene>
<dbReference type="Gene3D" id="3.30.750.24">
    <property type="entry name" value="STAS domain"/>
    <property type="match status" value="1"/>
</dbReference>
<organism evidence="2 3">
    <name type="scientific">Actinomycetospora chlora</name>
    <dbReference type="NCBI Taxonomy" id="663608"/>
    <lineage>
        <taxon>Bacteria</taxon>
        <taxon>Bacillati</taxon>
        <taxon>Actinomycetota</taxon>
        <taxon>Actinomycetes</taxon>
        <taxon>Pseudonocardiales</taxon>
        <taxon>Pseudonocardiaceae</taxon>
        <taxon>Actinomycetospora</taxon>
    </lineage>
</organism>
<reference evidence="3" key="1">
    <citation type="journal article" date="2019" name="Int. J. Syst. Evol. Microbiol.">
        <title>The Global Catalogue of Microorganisms (GCM) 10K type strain sequencing project: providing services to taxonomists for standard genome sequencing and annotation.</title>
        <authorList>
            <consortium name="The Broad Institute Genomics Platform"/>
            <consortium name="The Broad Institute Genome Sequencing Center for Infectious Disease"/>
            <person name="Wu L."/>
            <person name="Ma J."/>
        </authorList>
    </citation>
    <scope>NUCLEOTIDE SEQUENCE [LARGE SCALE GENOMIC DNA]</scope>
    <source>
        <strain evidence="3">JCM 17979</strain>
    </source>
</reference>
<feature type="region of interest" description="Disordered" evidence="1">
    <location>
        <begin position="136"/>
        <end position="159"/>
    </location>
</feature>
<evidence type="ECO:0000256" key="1">
    <source>
        <dbReference type="SAM" id="MobiDB-lite"/>
    </source>
</evidence>